<dbReference type="PROSITE" id="PS51352">
    <property type="entry name" value="THIOREDOXIN_2"/>
    <property type="match status" value="1"/>
</dbReference>
<dbReference type="PROSITE" id="PS50030">
    <property type="entry name" value="UBA"/>
    <property type="match status" value="1"/>
</dbReference>
<dbReference type="Pfam" id="PF22562">
    <property type="entry name" value="UBA_7"/>
    <property type="match status" value="1"/>
</dbReference>
<dbReference type="CDD" id="cd02947">
    <property type="entry name" value="TRX_family"/>
    <property type="match status" value="1"/>
</dbReference>
<dbReference type="InterPro" id="IPR017937">
    <property type="entry name" value="Thioredoxin_CS"/>
</dbReference>
<evidence type="ECO:0000313" key="7">
    <source>
        <dbReference type="EMBL" id="KAK4536059.1"/>
    </source>
</evidence>
<dbReference type="AlphaFoldDB" id="A0AAV9IV90"/>
<evidence type="ECO:0000256" key="2">
    <source>
        <dbReference type="ARBA" id="ARBA00023157"/>
    </source>
</evidence>
<accession>A0AAV9IV90</accession>
<protein>
    <submittedName>
        <fullName evidence="7">Uncharacterized protein</fullName>
    </submittedName>
</protein>
<evidence type="ECO:0000259" key="4">
    <source>
        <dbReference type="PROSITE" id="PS50030"/>
    </source>
</evidence>
<dbReference type="PRINTS" id="PR00421">
    <property type="entry name" value="THIOREDOXIN"/>
</dbReference>
<dbReference type="SUPFAM" id="SSF52833">
    <property type="entry name" value="Thioredoxin-like"/>
    <property type="match status" value="1"/>
</dbReference>
<feature type="domain" description="Thioredoxin" evidence="6">
    <location>
        <begin position="2"/>
        <end position="156"/>
    </location>
</feature>
<dbReference type="Gene3D" id="3.10.20.90">
    <property type="entry name" value="Phosphatidylinositol 3-kinase Catalytic Subunit, Chain A, domain 1"/>
    <property type="match status" value="1"/>
</dbReference>
<evidence type="ECO:0000256" key="3">
    <source>
        <dbReference type="SAM" id="MobiDB-lite"/>
    </source>
</evidence>
<dbReference type="Proteomes" id="UP001301350">
    <property type="component" value="Unassembled WGS sequence"/>
</dbReference>
<dbReference type="PROSITE" id="PS00194">
    <property type="entry name" value="THIOREDOXIN_1"/>
    <property type="match status" value="1"/>
</dbReference>
<keyword evidence="2" id="KW-1015">Disulfide bond</keyword>
<dbReference type="PANTHER" id="PTHR46115">
    <property type="entry name" value="THIOREDOXIN-LIKE PROTEIN 1"/>
    <property type="match status" value="1"/>
</dbReference>
<comment type="caution">
    <text evidence="7">The sequence shown here is derived from an EMBL/GenBank/DDBJ whole genome shotgun (WGS) entry which is preliminary data.</text>
</comment>
<dbReference type="PROSITE" id="PS50033">
    <property type="entry name" value="UBX"/>
    <property type="match status" value="1"/>
</dbReference>
<proteinExistence type="predicted"/>
<sequence>MYRITSSAEFDRLVLNRGKDHHAEGQVTVVDFYADWCGPCRAIAPVVESLARQYPWVRFVQVNVDELADVSAACGVRAMPTFQFYRGGERVDECVGAEPVGLQGKVAHWAAVSREAGAFGGAGHRLGEGAGTAGDSATPADQRADAALALVRELEQMGFPRVRAWKACLATESQSIDAAMEWIFAHDEDAEIDQVTEDVRLFVEGGGAADANGSQTGATATSSAAAEAQRQVLKQRLQEVRRKREQREKQDAVEAEKRRIHGGRDIQTAKRDYEEEQRRREAERRRRERLFDQQERQRLRKLLEEDRAQRLAARGEQAANASSAAPAAAAAAAAKPPSNSAAAASMQIRLPDGTHLVASFRSDQTLRHVLDYIIQERPELAYHSLTLSNTYPRKTYAADEWDTLTLEAAQLYPRGTLNVSRR</sequence>
<comment type="function">
    <text evidence="1">Participates in various redox reactions through the reversible oxidation of its active center dithiol to a disulfide and catalyzes dithiol-disulfide exchange reactions.</text>
</comment>
<evidence type="ECO:0000259" key="5">
    <source>
        <dbReference type="PROSITE" id="PS50033"/>
    </source>
</evidence>
<evidence type="ECO:0000313" key="8">
    <source>
        <dbReference type="Proteomes" id="UP001301350"/>
    </source>
</evidence>
<feature type="region of interest" description="Disordered" evidence="3">
    <location>
        <begin position="239"/>
        <end position="286"/>
    </location>
</feature>
<dbReference type="InterPro" id="IPR009060">
    <property type="entry name" value="UBA-like_sf"/>
</dbReference>
<dbReference type="SUPFAM" id="SSF46934">
    <property type="entry name" value="UBA-like"/>
    <property type="match status" value="1"/>
</dbReference>
<name>A0AAV9IV90_CYACA</name>
<dbReference type="FunFam" id="3.40.30.10:FF:000245">
    <property type="entry name" value="Thioredoxin"/>
    <property type="match status" value="1"/>
</dbReference>
<dbReference type="InterPro" id="IPR036249">
    <property type="entry name" value="Thioredoxin-like_sf"/>
</dbReference>
<feature type="domain" description="UBX" evidence="5">
    <location>
        <begin position="339"/>
        <end position="419"/>
    </location>
</feature>
<dbReference type="CDD" id="cd01767">
    <property type="entry name" value="UBX"/>
    <property type="match status" value="1"/>
</dbReference>
<dbReference type="SMART" id="SM00166">
    <property type="entry name" value="UBX"/>
    <property type="match status" value="1"/>
</dbReference>
<reference evidence="7 8" key="1">
    <citation type="submission" date="2022-07" db="EMBL/GenBank/DDBJ databases">
        <title>Genome-wide signatures of adaptation to extreme environments.</title>
        <authorList>
            <person name="Cho C.H."/>
            <person name="Yoon H.S."/>
        </authorList>
    </citation>
    <scope>NUCLEOTIDE SEQUENCE [LARGE SCALE GENOMIC DNA]</scope>
    <source>
        <strain evidence="7 8">DBV 063 E5</strain>
    </source>
</reference>
<dbReference type="Pfam" id="PF00085">
    <property type="entry name" value="Thioredoxin"/>
    <property type="match status" value="1"/>
</dbReference>
<dbReference type="Gene3D" id="3.40.30.10">
    <property type="entry name" value="Glutaredoxin"/>
    <property type="match status" value="1"/>
</dbReference>
<dbReference type="Gene3D" id="1.10.8.10">
    <property type="entry name" value="DNA helicase RuvA subunit, C-terminal domain"/>
    <property type="match status" value="1"/>
</dbReference>
<dbReference type="InterPro" id="IPR013766">
    <property type="entry name" value="Thioredoxin_domain"/>
</dbReference>
<evidence type="ECO:0000259" key="6">
    <source>
        <dbReference type="PROSITE" id="PS51352"/>
    </source>
</evidence>
<dbReference type="InterPro" id="IPR029071">
    <property type="entry name" value="Ubiquitin-like_domsf"/>
</dbReference>
<keyword evidence="8" id="KW-1185">Reference proteome</keyword>
<dbReference type="InterPro" id="IPR015940">
    <property type="entry name" value="UBA"/>
</dbReference>
<dbReference type="SUPFAM" id="SSF54236">
    <property type="entry name" value="Ubiquitin-like"/>
    <property type="match status" value="1"/>
</dbReference>
<dbReference type="InterPro" id="IPR001012">
    <property type="entry name" value="UBX_dom"/>
</dbReference>
<dbReference type="EMBL" id="JANCYW010000007">
    <property type="protein sequence ID" value="KAK4536059.1"/>
    <property type="molecule type" value="Genomic_DNA"/>
</dbReference>
<evidence type="ECO:0000256" key="1">
    <source>
        <dbReference type="ARBA" id="ARBA00003318"/>
    </source>
</evidence>
<dbReference type="Pfam" id="PF00789">
    <property type="entry name" value="UBX"/>
    <property type="match status" value="1"/>
</dbReference>
<gene>
    <name evidence="7" type="ORF">CDCA_CDCA07G2084</name>
</gene>
<feature type="domain" description="UBA" evidence="4">
    <location>
        <begin position="139"/>
        <end position="186"/>
    </location>
</feature>
<organism evidence="7 8">
    <name type="scientific">Cyanidium caldarium</name>
    <name type="common">Red alga</name>
    <dbReference type="NCBI Taxonomy" id="2771"/>
    <lineage>
        <taxon>Eukaryota</taxon>
        <taxon>Rhodophyta</taxon>
        <taxon>Bangiophyceae</taxon>
        <taxon>Cyanidiales</taxon>
        <taxon>Cyanidiaceae</taxon>
        <taxon>Cyanidium</taxon>
    </lineage>
</organism>